<dbReference type="NCBIfam" id="TIGR04183">
    <property type="entry name" value="Por_Secre_tail"/>
    <property type="match status" value="1"/>
</dbReference>
<dbReference type="GO" id="GO:0016787">
    <property type="term" value="F:hydrolase activity"/>
    <property type="evidence" value="ECO:0007669"/>
    <property type="project" value="UniProtKB-KW"/>
</dbReference>
<keyword evidence="7" id="KW-0378">Hydrolase</keyword>
<dbReference type="GO" id="GO:0010411">
    <property type="term" value="P:xyloglucan metabolic process"/>
    <property type="evidence" value="ECO:0007669"/>
    <property type="project" value="TreeGrafter"/>
</dbReference>
<dbReference type="Pfam" id="PF14870">
    <property type="entry name" value="PSII_BNR"/>
    <property type="match status" value="1"/>
</dbReference>
<sequence>MKKKLRLTLAGVLLLGFSAQAQNWRTATLDENSNYFEIVEQENQVLAPIRENTDRRSKKKVKQFERWAAFWRDRVLPNGRFMSAAHTANLWTSERARHADAIANGESVASVNWSLLGPTTFPVSNIGFYPGMGRLNAVAFVGNDTNTMYVGAPGGGVWKTTDGGANWTAQGDEFPNMGVSDIVINPTNTNTVYAATGDADGLQNRSVGVLKTTDGGTTWNTTGLVFNLGQNDIISKLLIDPNNPDTVFATTRNNIKRTTDGGTTWVDVFTQNGAIFNDIEYKSGSNTILFATSRTGRFYRSTDNGTTWAQVSSPTFNRMDIALTDANANMILSIDSGGRIRRSTDDGSTWTQISSIGGFSSQGGYNITLAISPINENLVLAGGVDGWRSTDGGQTWEKYLDGYWTAGNPYFYVHSDHHDMKFVPGTNTAISVNDGGIFMGNAQLDNAWADLSSGIAITQYYNVSGTPQNANLLIAGAQDNDIGQYDGNDWIGRNPGSDGVEGLWDYSNSDIAWTCSQAGAMFRTTNGFASSQFVNTPFGAPFVWELEIHPTVPTTIFGGFNDIYRSTNRGTSWTNLNSGAGTIEFISISPSDADVIYVSGQSGTMRRTNNGGTSWTPINLPQAGNVKSIEVHPTNPAEVYIAYSGYLAGKVYRSTNSGFSWTDITGSLPNIPTHKILYRTGSMTNELFLATDLGVYYRNDTIGDWLKLGQGLPNVIVNDIEIHYATNMLRAATYGRGVWEVPVDEAALSVEDNQLASNAVSIYPNPTVNKSFTITLNNLSGDTNILVYNLIGSVVKEINTTSIEEKINLTGFSKGLYLVKISNDGKTLTKKIVVN</sequence>
<accession>A9EBC9</accession>
<feature type="domain" description="Secretion system C-terminal sorting" evidence="6">
    <location>
        <begin position="762"/>
        <end position="834"/>
    </location>
</feature>
<name>A9EBC9_9FLAO</name>
<dbReference type="EMBL" id="ABIB01000017">
    <property type="protein sequence ID" value="EDP94456.1"/>
    <property type="molecule type" value="Genomic_DNA"/>
</dbReference>
<gene>
    <name evidence="7" type="ORF">KAOT1_05952</name>
</gene>
<dbReference type="PANTHER" id="PTHR43739">
    <property type="entry name" value="XYLOGLUCANASE (EUROFUNG)"/>
    <property type="match status" value="1"/>
</dbReference>
<evidence type="ECO:0000259" key="6">
    <source>
        <dbReference type="Pfam" id="PF18962"/>
    </source>
</evidence>
<dbReference type="Gene3D" id="2.130.10.10">
    <property type="entry name" value="YVTN repeat-like/Quinoprotein amine dehydrogenase"/>
    <property type="match status" value="5"/>
</dbReference>
<evidence type="ECO:0000313" key="7">
    <source>
        <dbReference type="EMBL" id="EDP94456.1"/>
    </source>
</evidence>
<evidence type="ECO:0000259" key="5">
    <source>
        <dbReference type="Pfam" id="PF15902"/>
    </source>
</evidence>
<feature type="signal peptide" evidence="3">
    <location>
        <begin position="1"/>
        <end position="21"/>
    </location>
</feature>
<keyword evidence="2" id="KW-0677">Repeat</keyword>
<feature type="chain" id="PRO_5002738249" evidence="3">
    <location>
        <begin position="22"/>
        <end position="835"/>
    </location>
</feature>
<feature type="domain" description="Sortilin N-terminal" evidence="5">
    <location>
        <begin position="562"/>
        <end position="666"/>
    </location>
</feature>
<dbReference type="InterPro" id="IPR026444">
    <property type="entry name" value="Secre_tail"/>
</dbReference>
<dbReference type="InterPro" id="IPR031778">
    <property type="entry name" value="Sortilin_N"/>
</dbReference>
<dbReference type="CDD" id="cd15482">
    <property type="entry name" value="Sialidase_non-viral"/>
    <property type="match status" value="1"/>
</dbReference>
<dbReference type="Proteomes" id="UP000002945">
    <property type="component" value="Unassembled WGS sequence"/>
</dbReference>
<dbReference type="PANTHER" id="PTHR43739:SF5">
    <property type="entry name" value="EXO-ALPHA-SIALIDASE"/>
    <property type="match status" value="1"/>
</dbReference>
<dbReference type="AlphaFoldDB" id="A9EBC9"/>
<proteinExistence type="predicted"/>
<evidence type="ECO:0000256" key="3">
    <source>
        <dbReference type="SAM" id="SignalP"/>
    </source>
</evidence>
<feature type="domain" description="Photosynthesis system II assembly factor Ycf48/Hcf136-like" evidence="4">
    <location>
        <begin position="138"/>
        <end position="426"/>
    </location>
</feature>
<dbReference type="Pfam" id="PF18962">
    <property type="entry name" value="Por_Secre_tail"/>
    <property type="match status" value="1"/>
</dbReference>
<protein>
    <submittedName>
        <fullName evidence="7">Glycosyl hydrolase</fullName>
    </submittedName>
</protein>
<dbReference type="OrthoDB" id="9757947at2"/>
<dbReference type="RefSeq" id="WP_007093759.1">
    <property type="nucleotide sequence ID" value="NZ_CP142125.1"/>
</dbReference>
<evidence type="ECO:0000256" key="2">
    <source>
        <dbReference type="ARBA" id="ARBA00022737"/>
    </source>
</evidence>
<evidence type="ECO:0000313" key="8">
    <source>
        <dbReference type="Proteomes" id="UP000002945"/>
    </source>
</evidence>
<dbReference type="Pfam" id="PF15902">
    <property type="entry name" value="Sortilin-Vps10"/>
    <property type="match status" value="1"/>
</dbReference>
<dbReference type="HOGENOM" id="CLU_004847_1_1_10"/>
<dbReference type="STRING" id="391587.KAOT1_05952"/>
<organism evidence="7 8">
    <name type="scientific">Kordia algicida OT-1</name>
    <dbReference type="NCBI Taxonomy" id="391587"/>
    <lineage>
        <taxon>Bacteria</taxon>
        <taxon>Pseudomonadati</taxon>
        <taxon>Bacteroidota</taxon>
        <taxon>Flavobacteriia</taxon>
        <taxon>Flavobacteriales</taxon>
        <taxon>Flavobacteriaceae</taxon>
        <taxon>Kordia</taxon>
    </lineage>
</organism>
<keyword evidence="1 3" id="KW-0732">Signal</keyword>
<dbReference type="InterPro" id="IPR028203">
    <property type="entry name" value="PSII_CF48-like_dom"/>
</dbReference>
<evidence type="ECO:0000256" key="1">
    <source>
        <dbReference type="ARBA" id="ARBA00022729"/>
    </source>
</evidence>
<dbReference type="InterPro" id="IPR052025">
    <property type="entry name" value="Xyloglucanase_GH74"/>
</dbReference>
<reference evidence="7 8" key="1">
    <citation type="journal article" date="2011" name="J. Bacteriol.">
        <title>Genome sequence of the algicidal bacterium Kordia algicida OT-1.</title>
        <authorList>
            <person name="Lee H.S."/>
            <person name="Kang S.G."/>
            <person name="Kwon K.K."/>
            <person name="Lee J.H."/>
            <person name="Kim S.J."/>
        </authorList>
    </citation>
    <scope>NUCLEOTIDE SEQUENCE [LARGE SCALE GENOMIC DNA]</scope>
    <source>
        <strain evidence="7 8">OT-1</strain>
    </source>
</reference>
<dbReference type="eggNOG" id="COG4447">
    <property type="taxonomic scope" value="Bacteria"/>
</dbReference>
<dbReference type="InterPro" id="IPR015943">
    <property type="entry name" value="WD40/YVTN_repeat-like_dom_sf"/>
</dbReference>
<dbReference type="SUPFAM" id="SSF110296">
    <property type="entry name" value="Oligoxyloglucan reducing end-specific cellobiohydrolase"/>
    <property type="match status" value="2"/>
</dbReference>
<keyword evidence="8" id="KW-1185">Reference proteome</keyword>
<evidence type="ECO:0000259" key="4">
    <source>
        <dbReference type="Pfam" id="PF14870"/>
    </source>
</evidence>
<comment type="caution">
    <text evidence="7">The sequence shown here is derived from an EMBL/GenBank/DDBJ whole genome shotgun (WGS) entry which is preliminary data.</text>
</comment>